<accession>A0A1J8QAG2</accession>
<dbReference type="AlphaFoldDB" id="A0A1J8QAG2"/>
<gene>
    <name evidence="1" type="ORF">AZE42_06091</name>
</gene>
<keyword evidence="2" id="KW-1185">Reference proteome</keyword>
<evidence type="ECO:0000313" key="1">
    <source>
        <dbReference type="EMBL" id="OJA08748.1"/>
    </source>
</evidence>
<protein>
    <submittedName>
        <fullName evidence="1">Uncharacterized protein</fullName>
    </submittedName>
</protein>
<sequence>MTLQAAKIRRDVFLVFIFRFTEHFLSVISKNGRLSLYSQVANTKRAALAQKRRTIQCPVLPDFGFTIPPLQGSNIDEFRSTVYVEPVSLSRHSGLRCRGKGNIFSVETCLDETPQMQELRLVEAVEAVVELRHYAELTHDEEVDESKREELRLLHADFEETLPHSSKLRKPSPGKHIFPMQRASTSRSWRRIGQRKLCCLCNASIACR</sequence>
<proteinExistence type="predicted"/>
<reference evidence="1 2" key="1">
    <citation type="submission" date="2016-03" db="EMBL/GenBank/DDBJ databases">
        <title>Comparative genomics of the ectomycorrhizal sister species Rhizopogon vinicolor and Rhizopogon vesiculosus (Basidiomycota: Boletales) reveals a divergence of the mating type B locus.</title>
        <authorList>
            <person name="Mujic A.B."/>
            <person name="Kuo A."/>
            <person name="Tritt A."/>
            <person name="Lipzen A."/>
            <person name="Chen C."/>
            <person name="Johnson J."/>
            <person name="Sharma A."/>
            <person name="Barry K."/>
            <person name="Grigoriev I.V."/>
            <person name="Spatafora J.W."/>
        </authorList>
    </citation>
    <scope>NUCLEOTIDE SEQUENCE [LARGE SCALE GENOMIC DNA]</scope>
    <source>
        <strain evidence="1 2">AM-OR11-056</strain>
    </source>
</reference>
<dbReference type="EMBL" id="LVVM01006203">
    <property type="protein sequence ID" value="OJA08748.1"/>
    <property type="molecule type" value="Genomic_DNA"/>
</dbReference>
<evidence type="ECO:0000313" key="2">
    <source>
        <dbReference type="Proteomes" id="UP000183567"/>
    </source>
</evidence>
<dbReference type="Proteomes" id="UP000183567">
    <property type="component" value="Unassembled WGS sequence"/>
</dbReference>
<dbReference type="OrthoDB" id="10654459at2759"/>
<organism evidence="1 2">
    <name type="scientific">Rhizopogon vesiculosus</name>
    <dbReference type="NCBI Taxonomy" id="180088"/>
    <lineage>
        <taxon>Eukaryota</taxon>
        <taxon>Fungi</taxon>
        <taxon>Dikarya</taxon>
        <taxon>Basidiomycota</taxon>
        <taxon>Agaricomycotina</taxon>
        <taxon>Agaricomycetes</taxon>
        <taxon>Agaricomycetidae</taxon>
        <taxon>Boletales</taxon>
        <taxon>Suillineae</taxon>
        <taxon>Rhizopogonaceae</taxon>
        <taxon>Rhizopogon</taxon>
    </lineage>
</organism>
<comment type="caution">
    <text evidence="1">The sequence shown here is derived from an EMBL/GenBank/DDBJ whole genome shotgun (WGS) entry which is preliminary data.</text>
</comment>
<name>A0A1J8QAG2_9AGAM</name>